<accession>A0A9J6DIG7</accession>
<organism evidence="2 3">
    <name type="scientific">Rhipicephalus microplus</name>
    <name type="common">Cattle tick</name>
    <name type="synonym">Boophilus microplus</name>
    <dbReference type="NCBI Taxonomy" id="6941"/>
    <lineage>
        <taxon>Eukaryota</taxon>
        <taxon>Metazoa</taxon>
        <taxon>Ecdysozoa</taxon>
        <taxon>Arthropoda</taxon>
        <taxon>Chelicerata</taxon>
        <taxon>Arachnida</taxon>
        <taxon>Acari</taxon>
        <taxon>Parasitiformes</taxon>
        <taxon>Ixodida</taxon>
        <taxon>Ixodoidea</taxon>
        <taxon>Ixodidae</taxon>
        <taxon>Rhipicephalinae</taxon>
        <taxon>Rhipicephalus</taxon>
        <taxon>Boophilus</taxon>
    </lineage>
</organism>
<evidence type="ECO:0000313" key="3">
    <source>
        <dbReference type="Proteomes" id="UP000821866"/>
    </source>
</evidence>
<dbReference type="Proteomes" id="UP000821866">
    <property type="component" value="Chromosome 7"/>
</dbReference>
<feature type="region of interest" description="Disordered" evidence="1">
    <location>
        <begin position="90"/>
        <end position="110"/>
    </location>
</feature>
<gene>
    <name evidence="2" type="ORF">HPB51_018540</name>
</gene>
<reference evidence="2" key="2">
    <citation type="submission" date="2021-09" db="EMBL/GenBank/DDBJ databases">
        <authorList>
            <person name="Jia N."/>
            <person name="Wang J."/>
            <person name="Shi W."/>
            <person name="Du L."/>
            <person name="Sun Y."/>
            <person name="Zhan W."/>
            <person name="Jiang J."/>
            <person name="Wang Q."/>
            <person name="Zhang B."/>
            <person name="Ji P."/>
            <person name="Sakyi L.B."/>
            <person name="Cui X."/>
            <person name="Yuan T."/>
            <person name="Jiang B."/>
            <person name="Yang W."/>
            <person name="Lam T.T.-Y."/>
            <person name="Chang Q."/>
            <person name="Ding S."/>
            <person name="Wang X."/>
            <person name="Zhu J."/>
            <person name="Ruan X."/>
            <person name="Zhao L."/>
            <person name="Wei J."/>
            <person name="Que T."/>
            <person name="Du C."/>
            <person name="Cheng J."/>
            <person name="Dai P."/>
            <person name="Han X."/>
            <person name="Huang E."/>
            <person name="Gao Y."/>
            <person name="Liu J."/>
            <person name="Shao H."/>
            <person name="Ye R."/>
            <person name="Li L."/>
            <person name="Wei W."/>
            <person name="Wang X."/>
            <person name="Wang C."/>
            <person name="Huo Q."/>
            <person name="Li W."/>
            <person name="Guo W."/>
            <person name="Chen H."/>
            <person name="Chen S."/>
            <person name="Zhou L."/>
            <person name="Zhou L."/>
            <person name="Ni X."/>
            <person name="Tian J."/>
            <person name="Zhou Y."/>
            <person name="Sheng Y."/>
            <person name="Liu T."/>
            <person name="Pan Y."/>
            <person name="Xia L."/>
            <person name="Li J."/>
            <person name="Zhao F."/>
            <person name="Cao W."/>
        </authorList>
    </citation>
    <scope>NUCLEOTIDE SEQUENCE</scope>
    <source>
        <strain evidence="2">Rmic-2018</strain>
        <tissue evidence="2">Larvae</tissue>
    </source>
</reference>
<feature type="compositionally biased region" description="Basic residues" evidence="1">
    <location>
        <begin position="403"/>
        <end position="412"/>
    </location>
</feature>
<evidence type="ECO:0000256" key="1">
    <source>
        <dbReference type="SAM" id="MobiDB-lite"/>
    </source>
</evidence>
<keyword evidence="3" id="KW-1185">Reference proteome</keyword>
<name>A0A9J6DIG7_RHIMP</name>
<reference evidence="2" key="1">
    <citation type="journal article" date="2020" name="Cell">
        <title>Large-Scale Comparative Analyses of Tick Genomes Elucidate Their Genetic Diversity and Vector Capacities.</title>
        <authorList>
            <consortium name="Tick Genome and Microbiome Consortium (TIGMIC)"/>
            <person name="Jia N."/>
            <person name="Wang J."/>
            <person name="Shi W."/>
            <person name="Du L."/>
            <person name="Sun Y."/>
            <person name="Zhan W."/>
            <person name="Jiang J.F."/>
            <person name="Wang Q."/>
            <person name="Zhang B."/>
            <person name="Ji P."/>
            <person name="Bell-Sakyi L."/>
            <person name="Cui X.M."/>
            <person name="Yuan T.T."/>
            <person name="Jiang B.G."/>
            <person name="Yang W.F."/>
            <person name="Lam T.T."/>
            <person name="Chang Q.C."/>
            <person name="Ding S.J."/>
            <person name="Wang X.J."/>
            <person name="Zhu J.G."/>
            <person name="Ruan X.D."/>
            <person name="Zhao L."/>
            <person name="Wei J.T."/>
            <person name="Ye R.Z."/>
            <person name="Que T.C."/>
            <person name="Du C.H."/>
            <person name="Zhou Y.H."/>
            <person name="Cheng J.X."/>
            <person name="Dai P.F."/>
            <person name="Guo W.B."/>
            <person name="Han X.H."/>
            <person name="Huang E.J."/>
            <person name="Li L.F."/>
            <person name="Wei W."/>
            <person name="Gao Y.C."/>
            <person name="Liu J.Z."/>
            <person name="Shao H.Z."/>
            <person name="Wang X."/>
            <person name="Wang C.C."/>
            <person name="Yang T.C."/>
            <person name="Huo Q.B."/>
            <person name="Li W."/>
            <person name="Chen H.Y."/>
            <person name="Chen S.E."/>
            <person name="Zhou L.G."/>
            <person name="Ni X.B."/>
            <person name="Tian J.H."/>
            <person name="Sheng Y."/>
            <person name="Liu T."/>
            <person name="Pan Y.S."/>
            <person name="Xia L.Y."/>
            <person name="Li J."/>
            <person name="Zhao F."/>
            <person name="Cao W.C."/>
        </authorList>
    </citation>
    <scope>NUCLEOTIDE SEQUENCE</scope>
    <source>
        <strain evidence="2">Rmic-2018</strain>
    </source>
</reference>
<feature type="compositionally biased region" description="Basic and acidic residues" evidence="1">
    <location>
        <begin position="378"/>
        <end position="402"/>
    </location>
</feature>
<dbReference type="AlphaFoldDB" id="A0A9J6DIG7"/>
<proteinExistence type="predicted"/>
<sequence length="494" mass="55103">MREGVAVLASRTATSFAAHEQPNLDAWGTGNDVVGTVTFEKMDPGLRVRFGTFYGYFGVDCVSAQQSLTIKVKKRGGSAVADAPGVRFRTPLRRRDGNGESGAEPGEDRKKAAAANAAYKKLGHKIADRSIASYLPRLPANDYKIIIRSKCGLALTKIPNTRLSEAVRTAAQIPWIKGQEKEVFIVNYKQGTLIFSTPDIDTVWKVTRIKSIKIEVKNYDVTAYLAPHEDSGRGVVRGIDPKLSVEELTEAFGNSRNPPILGVRKLGNSSSAVIIFKNETVPRWMYCYGVPLKCVLYKKRYEVCYRCGQLGHRSDVSISDQVRCRGCGMTAPPEDHACEPKCKLCGKGHLTADWKSKEAFRTPYTIKKRQWEAWRRMEGEERKAKDADPQTCRMEEIKERSSSRSKHRRGSRGRTASFPRLPERQEGELPPMTGPVNEERGDFRLCCPQQWEIHVAEPQESWEALLCSPDPNVQRDIISQALAAAESQGIPADS</sequence>
<protein>
    <submittedName>
        <fullName evidence="2">Uncharacterized protein</fullName>
    </submittedName>
</protein>
<evidence type="ECO:0000313" key="2">
    <source>
        <dbReference type="EMBL" id="KAH8021834.1"/>
    </source>
</evidence>
<dbReference type="EMBL" id="JABSTU010000009">
    <property type="protein sequence ID" value="KAH8021834.1"/>
    <property type="molecule type" value="Genomic_DNA"/>
</dbReference>
<feature type="region of interest" description="Disordered" evidence="1">
    <location>
        <begin position="378"/>
        <end position="438"/>
    </location>
</feature>
<comment type="caution">
    <text evidence="2">The sequence shown here is derived from an EMBL/GenBank/DDBJ whole genome shotgun (WGS) entry which is preliminary data.</text>
</comment>